<geneLocation type="plasmid" evidence="7 8">
    <name>p1</name>
</geneLocation>
<dbReference type="InterPro" id="IPR000286">
    <property type="entry name" value="HDACs"/>
</dbReference>
<dbReference type="GO" id="GO:0016787">
    <property type="term" value="F:hydrolase activity"/>
    <property type="evidence" value="ECO:0007669"/>
    <property type="project" value="UniProtKB-KW"/>
</dbReference>
<name>R4WSH7_9BURK</name>
<dbReference type="SUPFAM" id="SSF52768">
    <property type="entry name" value="Arginase/deacetylase"/>
    <property type="match status" value="1"/>
</dbReference>
<keyword evidence="8" id="KW-1185">Reference proteome</keyword>
<dbReference type="EMBL" id="AP013061">
    <property type="protein sequence ID" value="BAN27544.1"/>
    <property type="molecule type" value="Genomic_DNA"/>
</dbReference>
<reference evidence="7 8" key="1">
    <citation type="journal article" date="2013" name="Genome Announc.">
        <title>Complete Genome Sequence of Burkholderia sp. Strain RPE64, Bacterial Symbiont of the Bean Bug Riptortus pedestris.</title>
        <authorList>
            <person name="Shibata T.F."/>
            <person name="Maeda T."/>
            <person name="Nikoh N."/>
            <person name="Yamaguchi K."/>
            <person name="Oshima K."/>
            <person name="Hattori M."/>
            <person name="Nishiyama T."/>
            <person name="Hasebe M."/>
            <person name="Fukatsu T."/>
            <person name="Kikuchi Y."/>
            <person name="Shigenobu S."/>
        </authorList>
    </citation>
    <scope>NUCLEOTIDE SEQUENCE [LARGE SCALE GENOMIC DNA]</scope>
    <source>
        <plasmid evidence="7 8">p1</plasmid>
    </source>
</reference>
<evidence type="ECO:0000256" key="5">
    <source>
        <dbReference type="ARBA" id="ARBA00022833"/>
    </source>
</evidence>
<dbReference type="PRINTS" id="PR01270">
    <property type="entry name" value="HDASUPER"/>
</dbReference>
<dbReference type="CDD" id="cd10001">
    <property type="entry name" value="HDAC_classII_APAH"/>
    <property type="match status" value="1"/>
</dbReference>
<dbReference type="Gene3D" id="3.40.800.20">
    <property type="entry name" value="Histone deacetylase domain"/>
    <property type="match status" value="1"/>
</dbReference>
<dbReference type="Proteomes" id="UP000013966">
    <property type="component" value="Plasmid p1"/>
</dbReference>
<dbReference type="Pfam" id="PF00850">
    <property type="entry name" value="Hist_deacetyl"/>
    <property type="match status" value="1"/>
</dbReference>
<gene>
    <name evidence="7" type="ORF">BRPE64_DCDS06080</name>
</gene>
<evidence type="ECO:0000313" key="8">
    <source>
        <dbReference type="Proteomes" id="UP000013966"/>
    </source>
</evidence>
<comment type="similarity">
    <text evidence="2">Belongs to the histone deacetylase family.</text>
</comment>
<dbReference type="KEGG" id="buo:BRPE64_DCDS06080"/>
<organism evidence="7 8">
    <name type="scientific">Caballeronia insecticola</name>
    <dbReference type="NCBI Taxonomy" id="758793"/>
    <lineage>
        <taxon>Bacteria</taxon>
        <taxon>Pseudomonadati</taxon>
        <taxon>Pseudomonadota</taxon>
        <taxon>Betaproteobacteria</taxon>
        <taxon>Burkholderiales</taxon>
        <taxon>Burkholderiaceae</taxon>
        <taxon>Caballeronia</taxon>
    </lineage>
</organism>
<evidence type="ECO:0000256" key="4">
    <source>
        <dbReference type="ARBA" id="ARBA00022801"/>
    </source>
</evidence>
<dbReference type="InterPro" id="IPR037138">
    <property type="entry name" value="His_deacetylse_dom_sf"/>
</dbReference>
<keyword evidence="3" id="KW-0479">Metal-binding</keyword>
<protein>
    <submittedName>
        <fullName evidence="7">Putative aminohydrolase</fullName>
    </submittedName>
</protein>
<keyword evidence="7" id="KW-0614">Plasmid</keyword>
<reference evidence="7 8" key="2">
    <citation type="journal article" date="2018" name="Int. J. Syst. Evol. Microbiol.">
        <title>Burkholderia insecticola sp. nov., a gut symbiotic bacterium of the bean bug Riptortus pedestris.</title>
        <authorList>
            <person name="Takeshita K."/>
            <person name="Tamaki H."/>
            <person name="Ohbayashi T."/>
            <person name="Meng X.-Y."/>
            <person name="Sone T."/>
            <person name="Mitani Y."/>
            <person name="Peeters C."/>
            <person name="Kikuchi Y."/>
            <person name="Vandamme P."/>
        </authorList>
    </citation>
    <scope>NUCLEOTIDE SEQUENCE [LARGE SCALE GENOMIC DNA]</scope>
    <source>
        <strain evidence="7">RPE64</strain>
        <plasmid evidence="7 8">p1</plasmid>
    </source>
</reference>
<keyword evidence="4 7" id="KW-0378">Hydrolase</keyword>
<accession>R4WSH7</accession>
<comment type="cofactor">
    <cofactor evidence="1">
        <name>Zn(2+)</name>
        <dbReference type="ChEBI" id="CHEBI:29105"/>
    </cofactor>
</comment>
<sequence length="348" mass="38135">MRNKGLTMKTFFHPEQLLHHPRSYLSRGQMRAPQEVPERAARLVAAVKSMDFDVIEPKDLGMSGITAVHDTDYLRFLEEGHREWKKMPDDWGDEVMSNIYVRDPNPLRGILAKAARYLADGSCPVGANTWRSAYWSAQSALAAVSAVNDGARETYALCRPPGHHARADAAGGFCYLNNAAIAAQALRGKYGRVAILDTDMHHGQGVQEIFYGRDDVLYISIHGDPTNFYPVVAGYEDERGAGNGAGFNCNLPMPHGSSEAVFFEKLDDALGVLKRFEPDALVLALGFDIYKDDPQAQVAVTTEGFGRLGDAVGALRLPSVIVQEGGYHLESLDANARAFFEGFASRRG</sequence>
<dbReference type="PATRIC" id="fig|758793.3.peg.5751"/>
<feature type="domain" description="Histone deacetylase" evidence="6">
    <location>
        <begin position="35"/>
        <end position="341"/>
    </location>
</feature>
<evidence type="ECO:0000256" key="2">
    <source>
        <dbReference type="ARBA" id="ARBA00005947"/>
    </source>
</evidence>
<dbReference type="PANTHER" id="PTHR10625:SF17">
    <property type="entry name" value="HISTONE DEACETYLASE 8"/>
    <property type="match status" value="1"/>
</dbReference>
<dbReference type="HOGENOM" id="CLU_007727_8_3_4"/>
<evidence type="ECO:0000256" key="1">
    <source>
        <dbReference type="ARBA" id="ARBA00001947"/>
    </source>
</evidence>
<dbReference type="GO" id="GO:0046872">
    <property type="term" value="F:metal ion binding"/>
    <property type="evidence" value="ECO:0007669"/>
    <property type="project" value="UniProtKB-KW"/>
</dbReference>
<evidence type="ECO:0000313" key="7">
    <source>
        <dbReference type="EMBL" id="BAN27544.1"/>
    </source>
</evidence>
<dbReference type="AlphaFoldDB" id="R4WSH7"/>
<dbReference type="GO" id="GO:0004407">
    <property type="term" value="F:histone deacetylase activity"/>
    <property type="evidence" value="ECO:0007669"/>
    <property type="project" value="TreeGrafter"/>
</dbReference>
<evidence type="ECO:0000259" key="6">
    <source>
        <dbReference type="Pfam" id="PF00850"/>
    </source>
</evidence>
<dbReference type="GO" id="GO:0040029">
    <property type="term" value="P:epigenetic regulation of gene expression"/>
    <property type="evidence" value="ECO:0007669"/>
    <property type="project" value="TreeGrafter"/>
</dbReference>
<proteinExistence type="inferred from homology"/>
<dbReference type="InterPro" id="IPR023696">
    <property type="entry name" value="Ureohydrolase_dom_sf"/>
</dbReference>
<dbReference type="InterPro" id="IPR023801">
    <property type="entry name" value="His_deacetylse_dom"/>
</dbReference>
<dbReference type="PANTHER" id="PTHR10625">
    <property type="entry name" value="HISTONE DEACETYLASE HDAC1-RELATED"/>
    <property type="match status" value="1"/>
</dbReference>
<evidence type="ECO:0000256" key="3">
    <source>
        <dbReference type="ARBA" id="ARBA00022723"/>
    </source>
</evidence>
<keyword evidence="5" id="KW-0862">Zinc</keyword>